<dbReference type="AlphaFoldDB" id="A0A2T2P0T3"/>
<evidence type="ECO:0000313" key="3">
    <source>
        <dbReference type="Proteomes" id="UP000240883"/>
    </source>
</evidence>
<gene>
    <name evidence="2" type="ORF">BS50DRAFT_279811</name>
</gene>
<reference evidence="2 3" key="1">
    <citation type="journal article" date="2018" name="Front. Microbiol.">
        <title>Genome-Wide Analysis of Corynespora cassiicola Leaf Fall Disease Putative Effectors.</title>
        <authorList>
            <person name="Lopez D."/>
            <person name="Ribeiro S."/>
            <person name="Label P."/>
            <person name="Fumanal B."/>
            <person name="Venisse J.S."/>
            <person name="Kohler A."/>
            <person name="de Oliveira R.R."/>
            <person name="Labutti K."/>
            <person name="Lipzen A."/>
            <person name="Lail K."/>
            <person name="Bauer D."/>
            <person name="Ohm R.A."/>
            <person name="Barry K.W."/>
            <person name="Spatafora J."/>
            <person name="Grigoriev I.V."/>
            <person name="Martin F.M."/>
            <person name="Pujade-Renaud V."/>
        </authorList>
    </citation>
    <scope>NUCLEOTIDE SEQUENCE [LARGE SCALE GENOMIC DNA]</scope>
    <source>
        <strain evidence="2 3">Philippines</strain>
    </source>
</reference>
<organism evidence="2 3">
    <name type="scientific">Corynespora cassiicola Philippines</name>
    <dbReference type="NCBI Taxonomy" id="1448308"/>
    <lineage>
        <taxon>Eukaryota</taxon>
        <taxon>Fungi</taxon>
        <taxon>Dikarya</taxon>
        <taxon>Ascomycota</taxon>
        <taxon>Pezizomycotina</taxon>
        <taxon>Dothideomycetes</taxon>
        <taxon>Pleosporomycetidae</taxon>
        <taxon>Pleosporales</taxon>
        <taxon>Corynesporascaceae</taxon>
        <taxon>Corynespora</taxon>
    </lineage>
</organism>
<name>A0A2T2P0T3_CORCC</name>
<feature type="compositionally biased region" description="Polar residues" evidence="1">
    <location>
        <begin position="7"/>
        <end position="16"/>
    </location>
</feature>
<proteinExistence type="predicted"/>
<dbReference type="Proteomes" id="UP000240883">
    <property type="component" value="Unassembled WGS sequence"/>
</dbReference>
<sequence>MLDRLVSASSHGQCQDRTGDLSNHLPRGKTSRIRLHKQLPDGKKVAWQGRRHVQDGCGYSRDLHGRFVQAYCGELCAERIRGRRRVCGEGPVMAEVHAAQRPVPRLVGTARRLLSEQPLEWRWKMRQRRHKIVVKRRRRFKKKIRLQIWMASERAKESEMRWFAD</sequence>
<accession>A0A2T2P0T3</accession>
<feature type="region of interest" description="Disordered" evidence="1">
    <location>
        <begin position="1"/>
        <end position="31"/>
    </location>
</feature>
<keyword evidence="3" id="KW-1185">Reference proteome</keyword>
<protein>
    <submittedName>
        <fullName evidence="2">Uncharacterized protein</fullName>
    </submittedName>
</protein>
<evidence type="ECO:0000256" key="1">
    <source>
        <dbReference type="SAM" id="MobiDB-lite"/>
    </source>
</evidence>
<evidence type="ECO:0000313" key="2">
    <source>
        <dbReference type="EMBL" id="PSN71284.1"/>
    </source>
</evidence>
<dbReference type="EMBL" id="KZ678131">
    <property type="protein sequence ID" value="PSN71284.1"/>
    <property type="molecule type" value="Genomic_DNA"/>
</dbReference>